<evidence type="ECO:0000259" key="16">
    <source>
        <dbReference type="PROSITE" id="PS50135"/>
    </source>
</evidence>
<evidence type="ECO:0000256" key="2">
    <source>
        <dbReference type="ARBA" id="ARBA00004371"/>
    </source>
</evidence>
<comment type="subcellular location">
    <subcellularLocation>
        <location evidence="3">Late endosome</location>
    </subcellularLocation>
    <subcellularLocation>
        <location evidence="2">Lysosome</location>
    </subcellularLocation>
</comment>
<dbReference type="GO" id="GO:0005764">
    <property type="term" value="C:lysosome"/>
    <property type="evidence" value="ECO:0007669"/>
    <property type="project" value="UniProtKB-SubCell"/>
</dbReference>
<keyword evidence="7" id="KW-0808">Transferase</keyword>
<feature type="compositionally biased region" description="Gly residues" evidence="15">
    <location>
        <begin position="163"/>
        <end position="177"/>
    </location>
</feature>
<keyword evidence="10 14" id="KW-0863">Zinc-finger</keyword>
<dbReference type="InterPro" id="IPR000433">
    <property type="entry name" value="Znf_ZZ"/>
</dbReference>
<dbReference type="PROSITE" id="PS50157">
    <property type="entry name" value="ZINC_FINGER_C2H2_2"/>
    <property type="match status" value="1"/>
</dbReference>
<dbReference type="GO" id="GO:0005886">
    <property type="term" value="C:plasma membrane"/>
    <property type="evidence" value="ECO:0007669"/>
    <property type="project" value="TreeGrafter"/>
</dbReference>
<dbReference type="InParanoid" id="B4MCR4"/>
<feature type="domain" description="ZZ-type" evidence="16">
    <location>
        <begin position="4"/>
        <end position="60"/>
    </location>
</feature>
<dbReference type="PANTHER" id="PTHR12268:SF13">
    <property type="entry name" value="E3 UBIQUITIN-PROTEIN LIGASE KCMF1"/>
    <property type="match status" value="1"/>
</dbReference>
<evidence type="ECO:0000256" key="7">
    <source>
        <dbReference type="ARBA" id="ARBA00022679"/>
    </source>
</evidence>
<dbReference type="GO" id="GO:0023051">
    <property type="term" value="P:regulation of signaling"/>
    <property type="evidence" value="ECO:0007669"/>
    <property type="project" value="UniProtKB-ARBA"/>
</dbReference>
<evidence type="ECO:0000256" key="6">
    <source>
        <dbReference type="ARBA" id="ARBA00014999"/>
    </source>
</evidence>
<dbReference type="InterPro" id="IPR008598">
    <property type="entry name" value="Di19_Zn-bd"/>
</dbReference>
<feature type="region of interest" description="Disordered" evidence="15">
    <location>
        <begin position="271"/>
        <end position="312"/>
    </location>
</feature>
<dbReference type="GO" id="GO:0005770">
    <property type="term" value="C:late endosome"/>
    <property type="evidence" value="ECO:0007669"/>
    <property type="project" value="UniProtKB-SubCell"/>
</dbReference>
<feature type="region of interest" description="Disordered" evidence="15">
    <location>
        <begin position="151"/>
        <end position="202"/>
    </location>
</feature>
<keyword evidence="13" id="KW-0458">Lysosome</keyword>
<evidence type="ECO:0000259" key="17">
    <source>
        <dbReference type="PROSITE" id="PS50157"/>
    </source>
</evidence>
<comment type="catalytic activity">
    <reaction evidence="1">
        <text>S-ubiquitinyl-[E2 ubiquitin-conjugating enzyme]-L-cysteine + [acceptor protein]-L-lysine = [E2 ubiquitin-conjugating enzyme]-L-cysteine + N(6)-ubiquitinyl-[acceptor protein]-L-lysine.</text>
        <dbReference type="EC" id="2.3.2.27"/>
    </reaction>
</comment>
<dbReference type="Gene3D" id="3.30.60.90">
    <property type="match status" value="1"/>
</dbReference>
<organism evidence="18 19">
    <name type="scientific">Drosophila virilis</name>
    <name type="common">Fruit fly</name>
    <dbReference type="NCBI Taxonomy" id="7244"/>
    <lineage>
        <taxon>Eukaryota</taxon>
        <taxon>Metazoa</taxon>
        <taxon>Ecdysozoa</taxon>
        <taxon>Arthropoda</taxon>
        <taxon>Hexapoda</taxon>
        <taxon>Insecta</taxon>
        <taxon>Pterygota</taxon>
        <taxon>Neoptera</taxon>
        <taxon>Endopterygota</taxon>
        <taxon>Diptera</taxon>
        <taxon>Brachycera</taxon>
        <taxon>Muscomorpha</taxon>
        <taxon>Ephydroidea</taxon>
        <taxon>Drosophilidae</taxon>
        <taxon>Drosophila</taxon>
    </lineage>
</organism>
<dbReference type="EMBL" id="CH940660">
    <property type="protein sequence ID" value="EDW57986.1"/>
    <property type="molecule type" value="Genomic_DNA"/>
</dbReference>
<dbReference type="InterPro" id="IPR013087">
    <property type="entry name" value="Znf_C2H2_type"/>
</dbReference>
<reference evidence="18 19" key="1">
    <citation type="journal article" date="2007" name="Nature">
        <title>Evolution of genes and genomes on the Drosophila phylogeny.</title>
        <authorList>
            <consortium name="Drosophila 12 Genomes Consortium"/>
            <person name="Clark A.G."/>
            <person name="Eisen M.B."/>
            <person name="Smith D.R."/>
            <person name="Bergman C.M."/>
            <person name="Oliver B."/>
            <person name="Markow T.A."/>
            <person name="Kaufman T.C."/>
            <person name="Kellis M."/>
            <person name="Gelbart W."/>
            <person name="Iyer V.N."/>
            <person name="Pollard D.A."/>
            <person name="Sackton T.B."/>
            <person name="Larracuente A.M."/>
            <person name="Singh N.D."/>
            <person name="Abad J.P."/>
            <person name="Abt D.N."/>
            <person name="Adryan B."/>
            <person name="Aguade M."/>
            <person name="Akashi H."/>
            <person name="Anderson W.W."/>
            <person name="Aquadro C.F."/>
            <person name="Ardell D.H."/>
            <person name="Arguello R."/>
            <person name="Artieri C.G."/>
            <person name="Barbash D.A."/>
            <person name="Barker D."/>
            <person name="Barsanti P."/>
            <person name="Batterham P."/>
            <person name="Batzoglou S."/>
            <person name="Begun D."/>
            <person name="Bhutkar A."/>
            <person name="Blanco E."/>
            <person name="Bosak S.A."/>
            <person name="Bradley R.K."/>
            <person name="Brand A.D."/>
            <person name="Brent M.R."/>
            <person name="Brooks A.N."/>
            <person name="Brown R.H."/>
            <person name="Butlin R.K."/>
            <person name="Caggese C."/>
            <person name="Calvi B.R."/>
            <person name="Bernardo de Carvalho A."/>
            <person name="Caspi A."/>
            <person name="Castrezana S."/>
            <person name="Celniker S.E."/>
            <person name="Chang J.L."/>
            <person name="Chapple C."/>
            <person name="Chatterji S."/>
            <person name="Chinwalla A."/>
            <person name="Civetta A."/>
            <person name="Clifton S.W."/>
            <person name="Comeron J.M."/>
            <person name="Costello J.C."/>
            <person name="Coyne J.A."/>
            <person name="Daub J."/>
            <person name="David R.G."/>
            <person name="Delcher A.L."/>
            <person name="Delehaunty K."/>
            <person name="Do C.B."/>
            <person name="Ebling H."/>
            <person name="Edwards K."/>
            <person name="Eickbush T."/>
            <person name="Evans J.D."/>
            <person name="Filipski A."/>
            <person name="Findeiss S."/>
            <person name="Freyhult E."/>
            <person name="Fulton L."/>
            <person name="Fulton R."/>
            <person name="Garcia A.C."/>
            <person name="Gardiner A."/>
            <person name="Garfield D.A."/>
            <person name="Garvin B.E."/>
            <person name="Gibson G."/>
            <person name="Gilbert D."/>
            <person name="Gnerre S."/>
            <person name="Godfrey J."/>
            <person name="Good R."/>
            <person name="Gotea V."/>
            <person name="Gravely B."/>
            <person name="Greenberg A.J."/>
            <person name="Griffiths-Jones S."/>
            <person name="Gross S."/>
            <person name="Guigo R."/>
            <person name="Gustafson E.A."/>
            <person name="Haerty W."/>
            <person name="Hahn M.W."/>
            <person name="Halligan D.L."/>
            <person name="Halpern A.L."/>
            <person name="Halter G.M."/>
            <person name="Han M.V."/>
            <person name="Heger A."/>
            <person name="Hillier L."/>
            <person name="Hinrichs A.S."/>
            <person name="Holmes I."/>
            <person name="Hoskins R.A."/>
            <person name="Hubisz M.J."/>
            <person name="Hultmark D."/>
            <person name="Huntley M.A."/>
            <person name="Jaffe D.B."/>
            <person name="Jagadeeshan S."/>
            <person name="Jeck W.R."/>
            <person name="Johnson J."/>
            <person name="Jones C.D."/>
            <person name="Jordan W.C."/>
            <person name="Karpen G.H."/>
            <person name="Kataoka E."/>
            <person name="Keightley P.D."/>
            <person name="Kheradpour P."/>
            <person name="Kirkness E.F."/>
            <person name="Koerich L.B."/>
            <person name="Kristiansen K."/>
            <person name="Kudrna D."/>
            <person name="Kulathinal R.J."/>
            <person name="Kumar S."/>
            <person name="Kwok R."/>
            <person name="Lander E."/>
            <person name="Langley C.H."/>
            <person name="Lapoint R."/>
            <person name="Lazzaro B.P."/>
            <person name="Lee S.J."/>
            <person name="Levesque L."/>
            <person name="Li R."/>
            <person name="Lin C.F."/>
            <person name="Lin M.F."/>
            <person name="Lindblad-Toh K."/>
            <person name="Llopart A."/>
            <person name="Long M."/>
            <person name="Low L."/>
            <person name="Lozovsky E."/>
            <person name="Lu J."/>
            <person name="Luo M."/>
            <person name="Machado C.A."/>
            <person name="Makalowski W."/>
            <person name="Marzo M."/>
            <person name="Matsuda M."/>
            <person name="Matzkin L."/>
            <person name="McAllister B."/>
            <person name="McBride C.S."/>
            <person name="McKernan B."/>
            <person name="McKernan K."/>
            <person name="Mendez-Lago M."/>
            <person name="Minx P."/>
            <person name="Mollenhauer M.U."/>
            <person name="Montooth K."/>
            <person name="Mount S.M."/>
            <person name="Mu X."/>
            <person name="Myers E."/>
            <person name="Negre B."/>
            <person name="Newfeld S."/>
            <person name="Nielsen R."/>
            <person name="Noor M.A."/>
            <person name="O'Grady P."/>
            <person name="Pachter L."/>
            <person name="Papaceit M."/>
            <person name="Parisi M.J."/>
            <person name="Parisi M."/>
            <person name="Parts L."/>
            <person name="Pedersen J.S."/>
            <person name="Pesole G."/>
            <person name="Phillippy A.M."/>
            <person name="Ponting C.P."/>
            <person name="Pop M."/>
            <person name="Porcelli D."/>
            <person name="Powell J.R."/>
            <person name="Prohaska S."/>
            <person name="Pruitt K."/>
            <person name="Puig M."/>
            <person name="Quesneville H."/>
            <person name="Ram K.R."/>
            <person name="Rand D."/>
            <person name="Rasmussen M.D."/>
            <person name="Reed L.K."/>
            <person name="Reenan R."/>
            <person name="Reily A."/>
            <person name="Remington K.A."/>
            <person name="Rieger T.T."/>
            <person name="Ritchie M.G."/>
            <person name="Robin C."/>
            <person name="Rogers Y.H."/>
            <person name="Rohde C."/>
            <person name="Rozas J."/>
            <person name="Rubenfield M.J."/>
            <person name="Ruiz A."/>
            <person name="Russo S."/>
            <person name="Salzberg S.L."/>
            <person name="Sanchez-Gracia A."/>
            <person name="Saranga D.J."/>
            <person name="Sato H."/>
            <person name="Schaeffer S.W."/>
            <person name="Schatz M.C."/>
            <person name="Schlenke T."/>
            <person name="Schwartz R."/>
            <person name="Segarra C."/>
            <person name="Singh R.S."/>
            <person name="Sirot L."/>
            <person name="Sirota M."/>
            <person name="Sisneros N.B."/>
            <person name="Smith C.D."/>
            <person name="Smith T.F."/>
            <person name="Spieth J."/>
            <person name="Stage D.E."/>
            <person name="Stark A."/>
            <person name="Stephan W."/>
            <person name="Strausberg R.L."/>
            <person name="Strempel S."/>
            <person name="Sturgill D."/>
            <person name="Sutton G."/>
            <person name="Sutton G.G."/>
            <person name="Tao W."/>
            <person name="Teichmann S."/>
            <person name="Tobari Y.N."/>
            <person name="Tomimura Y."/>
            <person name="Tsolas J.M."/>
            <person name="Valente V.L."/>
            <person name="Venter E."/>
            <person name="Venter J.C."/>
            <person name="Vicario S."/>
            <person name="Vieira F.G."/>
            <person name="Vilella A.J."/>
            <person name="Villasante A."/>
            <person name="Walenz B."/>
            <person name="Wang J."/>
            <person name="Wasserman M."/>
            <person name="Watts T."/>
            <person name="Wilson D."/>
            <person name="Wilson R.K."/>
            <person name="Wing R.A."/>
            <person name="Wolfner M.F."/>
            <person name="Wong A."/>
            <person name="Wong G.K."/>
            <person name="Wu C.I."/>
            <person name="Wu G."/>
            <person name="Yamamoto D."/>
            <person name="Yang H.P."/>
            <person name="Yang S.P."/>
            <person name="Yorke J.A."/>
            <person name="Yoshida K."/>
            <person name="Zdobnov E."/>
            <person name="Zhang P."/>
            <person name="Zhang Y."/>
            <person name="Zimin A.V."/>
            <person name="Baldwin J."/>
            <person name="Abdouelleil A."/>
            <person name="Abdulkadir J."/>
            <person name="Abebe A."/>
            <person name="Abera B."/>
            <person name="Abreu J."/>
            <person name="Acer S.C."/>
            <person name="Aftuck L."/>
            <person name="Alexander A."/>
            <person name="An P."/>
            <person name="Anderson E."/>
            <person name="Anderson S."/>
            <person name="Arachi H."/>
            <person name="Azer M."/>
            <person name="Bachantsang P."/>
            <person name="Barry A."/>
            <person name="Bayul T."/>
            <person name="Berlin A."/>
            <person name="Bessette D."/>
            <person name="Bloom T."/>
            <person name="Blye J."/>
            <person name="Boguslavskiy L."/>
            <person name="Bonnet C."/>
            <person name="Boukhgalter B."/>
            <person name="Bourzgui I."/>
            <person name="Brown A."/>
            <person name="Cahill P."/>
            <person name="Channer S."/>
            <person name="Cheshatsang Y."/>
            <person name="Chuda L."/>
            <person name="Citroen M."/>
            <person name="Collymore A."/>
            <person name="Cooke P."/>
            <person name="Costello M."/>
            <person name="D'Aco K."/>
            <person name="Daza R."/>
            <person name="De Haan G."/>
            <person name="DeGray S."/>
            <person name="DeMaso C."/>
            <person name="Dhargay N."/>
            <person name="Dooley K."/>
            <person name="Dooley E."/>
            <person name="Doricent M."/>
            <person name="Dorje P."/>
            <person name="Dorjee K."/>
            <person name="Dupes A."/>
            <person name="Elong R."/>
            <person name="Falk J."/>
            <person name="Farina A."/>
            <person name="Faro S."/>
            <person name="Ferguson D."/>
            <person name="Fisher S."/>
            <person name="Foley C.D."/>
            <person name="Franke A."/>
            <person name="Friedrich D."/>
            <person name="Gadbois L."/>
            <person name="Gearin G."/>
            <person name="Gearin C.R."/>
            <person name="Giannoukos G."/>
            <person name="Goode T."/>
            <person name="Graham J."/>
            <person name="Grandbois E."/>
            <person name="Grewal S."/>
            <person name="Gyaltsen K."/>
            <person name="Hafez N."/>
            <person name="Hagos B."/>
            <person name="Hall J."/>
            <person name="Henson C."/>
            <person name="Hollinger A."/>
            <person name="Honan T."/>
            <person name="Huard M.D."/>
            <person name="Hughes L."/>
            <person name="Hurhula B."/>
            <person name="Husby M.E."/>
            <person name="Kamat A."/>
            <person name="Kanga B."/>
            <person name="Kashin S."/>
            <person name="Khazanovich D."/>
            <person name="Kisner P."/>
            <person name="Lance K."/>
            <person name="Lara M."/>
            <person name="Lee W."/>
            <person name="Lennon N."/>
            <person name="Letendre F."/>
            <person name="LeVine R."/>
            <person name="Lipovsky A."/>
            <person name="Liu X."/>
            <person name="Liu J."/>
            <person name="Liu S."/>
            <person name="Lokyitsang T."/>
            <person name="Lokyitsang Y."/>
            <person name="Lubonja R."/>
            <person name="Lui A."/>
            <person name="MacDonald P."/>
            <person name="Magnisalis V."/>
            <person name="Maru K."/>
            <person name="Matthews C."/>
            <person name="McCusker W."/>
            <person name="McDonough S."/>
            <person name="Mehta T."/>
            <person name="Meldrim J."/>
            <person name="Meneus L."/>
            <person name="Mihai O."/>
            <person name="Mihalev A."/>
            <person name="Mihova T."/>
            <person name="Mittelman R."/>
            <person name="Mlenga V."/>
            <person name="Montmayeur A."/>
            <person name="Mulrain L."/>
            <person name="Navidi A."/>
            <person name="Naylor J."/>
            <person name="Negash T."/>
            <person name="Nguyen T."/>
            <person name="Nguyen N."/>
            <person name="Nicol R."/>
            <person name="Norbu C."/>
            <person name="Norbu N."/>
            <person name="Novod N."/>
            <person name="O'Neill B."/>
            <person name="Osman S."/>
            <person name="Markiewicz E."/>
            <person name="Oyono O.L."/>
            <person name="Patti C."/>
            <person name="Phunkhang P."/>
            <person name="Pierre F."/>
            <person name="Priest M."/>
            <person name="Raghuraman S."/>
            <person name="Rege F."/>
            <person name="Reyes R."/>
            <person name="Rise C."/>
            <person name="Rogov P."/>
            <person name="Ross K."/>
            <person name="Ryan E."/>
            <person name="Settipalli S."/>
            <person name="Shea T."/>
            <person name="Sherpa N."/>
            <person name="Shi L."/>
            <person name="Shih D."/>
            <person name="Sparrow T."/>
            <person name="Spaulding J."/>
            <person name="Stalker J."/>
            <person name="Stange-Thomann N."/>
            <person name="Stavropoulos S."/>
            <person name="Stone C."/>
            <person name="Strader C."/>
            <person name="Tesfaye S."/>
            <person name="Thomson T."/>
            <person name="Thoulutsang Y."/>
            <person name="Thoulutsang D."/>
            <person name="Topham K."/>
            <person name="Topping I."/>
            <person name="Tsamla T."/>
            <person name="Vassiliev H."/>
            <person name="Vo A."/>
            <person name="Wangchuk T."/>
            <person name="Wangdi T."/>
            <person name="Weiand M."/>
            <person name="Wilkinson J."/>
            <person name="Wilson A."/>
            <person name="Yadav S."/>
            <person name="Young G."/>
            <person name="Yu Q."/>
            <person name="Zembek L."/>
            <person name="Zhong D."/>
            <person name="Zimmer A."/>
            <person name="Zwirko Z."/>
            <person name="Jaffe D.B."/>
            <person name="Alvarez P."/>
            <person name="Brockman W."/>
            <person name="Butler J."/>
            <person name="Chin C."/>
            <person name="Gnerre S."/>
            <person name="Grabherr M."/>
            <person name="Kleber M."/>
            <person name="Mauceli E."/>
            <person name="MacCallum I."/>
        </authorList>
    </citation>
    <scope>NUCLEOTIDE SEQUENCE [LARGE SCALE GENOMIC DNA]</scope>
    <source>
        <strain evidence="18">TSC#15010-1051.87</strain>
        <strain evidence="19">Tucson 15010-1051.87</strain>
    </source>
</reference>
<dbReference type="GO" id="GO:0010646">
    <property type="term" value="P:regulation of cell communication"/>
    <property type="evidence" value="ECO:0007669"/>
    <property type="project" value="UniProtKB-ARBA"/>
</dbReference>
<reference evidence="18" key="2">
    <citation type="journal article" date="2008" name="Bioinformatics">
        <title>Assembly reconciliation.</title>
        <authorList>
            <person name="Zimin A.V."/>
            <person name="Smith D.R."/>
            <person name="Sutton G."/>
            <person name="Yorke J.A."/>
        </authorList>
    </citation>
    <scope>NUCLEOTIDE SEQUENCE</scope>
    <source>
        <strain evidence="18">TSC#15010-1051.87</strain>
    </source>
</reference>
<evidence type="ECO:0000256" key="5">
    <source>
        <dbReference type="ARBA" id="ARBA00012483"/>
    </source>
</evidence>
<dbReference type="HOGENOM" id="CLU_892181_0_0_1"/>
<evidence type="ECO:0000256" key="9">
    <source>
        <dbReference type="ARBA" id="ARBA00022753"/>
    </source>
</evidence>
<evidence type="ECO:0000313" key="18">
    <source>
        <dbReference type="EMBL" id="EDW57986.1"/>
    </source>
</evidence>
<reference evidence="18" key="3">
    <citation type="submission" date="2008-06" db="EMBL/GenBank/DDBJ databases">
        <authorList>
            <consortium name="FlyBase"/>
        </authorList>
    </citation>
    <scope>NUCLEOTIDE SEQUENCE</scope>
    <source>
        <strain evidence="18">TSC#15010-1051.87</strain>
    </source>
</reference>
<feature type="domain" description="C2H2-type" evidence="17">
    <location>
        <begin position="78"/>
        <end position="106"/>
    </location>
</feature>
<dbReference type="SUPFAM" id="SSF57850">
    <property type="entry name" value="RING/U-box"/>
    <property type="match status" value="1"/>
</dbReference>
<keyword evidence="8" id="KW-0479">Metal-binding</keyword>
<accession>B4MCR4</accession>
<dbReference type="InterPro" id="IPR050774">
    <property type="entry name" value="KCMF1/Dystrophin"/>
</dbReference>
<feature type="compositionally biased region" description="Acidic residues" evidence="15">
    <location>
        <begin position="293"/>
        <end position="304"/>
    </location>
</feature>
<dbReference type="GO" id="GO:0045202">
    <property type="term" value="C:synapse"/>
    <property type="evidence" value="ECO:0007669"/>
    <property type="project" value="GOC"/>
</dbReference>
<dbReference type="InterPro" id="IPR043145">
    <property type="entry name" value="Znf_ZZ_sf"/>
</dbReference>
<name>B4MCR4_DROVI</name>
<dbReference type="KEGG" id="dvi:6635438"/>
<feature type="compositionally biased region" description="Low complexity" evidence="15">
    <location>
        <begin position="271"/>
        <end position="280"/>
    </location>
</feature>
<dbReference type="Pfam" id="PF05605">
    <property type="entry name" value="zf-Di19"/>
    <property type="match status" value="1"/>
</dbReference>
<dbReference type="eggNOG" id="KOG1280">
    <property type="taxonomic scope" value="Eukaryota"/>
</dbReference>
<evidence type="ECO:0000256" key="1">
    <source>
        <dbReference type="ARBA" id="ARBA00000900"/>
    </source>
</evidence>
<keyword evidence="11" id="KW-0833">Ubl conjugation pathway</keyword>
<dbReference type="GO" id="GO:0061630">
    <property type="term" value="F:ubiquitin protein ligase activity"/>
    <property type="evidence" value="ECO:0007669"/>
    <property type="project" value="UniProtKB-EC"/>
</dbReference>
<proteinExistence type="inferred from homology"/>
<evidence type="ECO:0000256" key="14">
    <source>
        <dbReference type="PROSITE-ProRule" id="PRU00228"/>
    </source>
</evidence>
<evidence type="ECO:0000256" key="10">
    <source>
        <dbReference type="ARBA" id="ARBA00022771"/>
    </source>
</evidence>
<dbReference type="AlphaFoldDB" id="B4MCR4"/>
<evidence type="ECO:0000256" key="13">
    <source>
        <dbReference type="ARBA" id="ARBA00023228"/>
    </source>
</evidence>
<dbReference type="OMA" id="MAMHWDV"/>
<dbReference type="Gene3D" id="3.30.160.60">
    <property type="entry name" value="Classic Zinc Finger"/>
    <property type="match status" value="1"/>
</dbReference>
<dbReference type="SMART" id="SM00355">
    <property type="entry name" value="ZnF_C2H2"/>
    <property type="match status" value="2"/>
</dbReference>
<evidence type="ECO:0000256" key="4">
    <source>
        <dbReference type="ARBA" id="ARBA00010938"/>
    </source>
</evidence>
<keyword evidence="9" id="KW-0967">Endosome</keyword>
<dbReference type="EC" id="2.3.2.27" evidence="5"/>
<dbReference type="PANTHER" id="PTHR12268">
    <property type="entry name" value="E3 UBIQUITIN-PROTEIN LIGASE KCMF1"/>
    <property type="match status" value="1"/>
</dbReference>
<dbReference type="PROSITE" id="PS50135">
    <property type="entry name" value="ZF_ZZ_2"/>
    <property type="match status" value="1"/>
</dbReference>
<sequence length="312" mass="33978">MAMHWDVKCDGCDKTHLIHYRYKCLRCANYDLCAMCYENKVETGRHSSNHPFQCLLDRAARELFFAGEEIPDLCADSFTCPFCGKMGHAVKELVKHVQAKHRGDTTPVICPLCIAVPSADTVRMNNLVNHVSLMHGTGILRIGGGAGSTQVRTTGFDLPPIGLGQGQSQGQGQGLGQGQESENASHGLRSRSPPPDPARFGLATAQWPVSGHSLGSSASQEEDFYPDSWLPELSSLSGSMHTMRDTDLDLGGLVDHSQQLRRATPLSLLHQEHQSLSQRLNQSPSEPPHAIEEDFSDIEPDDIAGNEPTSSI</sequence>
<evidence type="ECO:0000256" key="12">
    <source>
        <dbReference type="ARBA" id="ARBA00022833"/>
    </source>
</evidence>
<dbReference type="Pfam" id="PF00569">
    <property type="entry name" value="ZZ"/>
    <property type="match status" value="1"/>
</dbReference>
<protein>
    <recommendedName>
        <fullName evidence="6">E3 ubiquitin-protein ligase KCMF1</fullName>
        <ecNumber evidence="5">2.3.2.27</ecNumber>
    </recommendedName>
</protein>
<dbReference type="GO" id="GO:0008270">
    <property type="term" value="F:zinc ion binding"/>
    <property type="evidence" value="ECO:0007669"/>
    <property type="project" value="UniProtKB-KW"/>
</dbReference>
<dbReference type="OrthoDB" id="7873042at2759"/>
<evidence type="ECO:0000313" key="19">
    <source>
        <dbReference type="Proteomes" id="UP000008792"/>
    </source>
</evidence>
<evidence type="ECO:0000256" key="8">
    <source>
        <dbReference type="ARBA" id="ARBA00022723"/>
    </source>
</evidence>
<keyword evidence="12" id="KW-0862">Zinc</keyword>
<dbReference type="SMR" id="B4MCR4"/>
<comment type="similarity">
    <text evidence="4">Belongs to the KCMF1 family.</text>
</comment>
<dbReference type="SMART" id="SM00291">
    <property type="entry name" value="ZnF_ZZ"/>
    <property type="match status" value="1"/>
</dbReference>
<evidence type="ECO:0000256" key="15">
    <source>
        <dbReference type="SAM" id="MobiDB-lite"/>
    </source>
</evidence>
<dbReference type="PROSITE" id="PS01357">
    <property type="entry name" value="ZF_ZZ_1"/>
    <property type="match status" value="1"/>
</dbReference>
<dbReference type="Proteomes" id="UP000008792">
    <property type="component" value="Unassembled WGS sequence"/>
</dbReference>
<dbReference type="EMBL" id="CH940660">
    <property type="protein sequence ID" value="KRF78061.1"/>
    <property type="molecule type" value="Genomic_DNA"/>
</dbReference>
<dbReference type="GO" id="GO:0099536">
    <property type="term" value="P:synaptic signaling"/>
    <property type="evidence" value="ECO:0007669"/>
    <property type="project" value="TreeGrafter"/>
</dbReference>
<evidence type="ECO:0000256" key="3">
    <source>
        <dbReference type="ARBA" id="ARBA00004603"/>
    </source>
</evidence>
<keyword evidence="19" id="KW-1185">Reference proteome</keyword>
<dbReference type="CDD" id="cd02338">
    <property type="entry name" value="ZZ_PCMF_like"/>
    <property type="match status" value="1"/>
</dbReference>
<evidence type="ECO:0000256" key="11">
    <source>
        <dbReference type="ARBA" id="ARBA00022786"/>
    </source>
</evidence>
<gene>
    <name evidence="18" type="primary">Dvir\GJ15286</name>
    <name evidence="18" type="ORF">Dvir_GJ15286</name>
</gene>